<gene>
    <name evidence="1" type="ORF">vBYenPAB5_0035</name>
</gene>
<dbReference type="Proteomes" id="UP000029359">
    <property type="component" value="Segment"/>
</dbReference>
<organism evidence="1 2">
    <name type="scientific">Yersinia phage vB_YenP_AP5</name>
    <dbReference type="NCBI Taxonomy" id="1536611"/>
    <lineage>
        <taxon>Viruses</taxon>
        <taxon>Duplodnaviria</taxon>
        <taxon>Heunggongvirae</taxon>
        <taxon>Uroviricota</taxon>
        <taxon>Caudoviricetes</taxon>
        <taxon>Autographivirales</taxon>
        <taxon>Autotranscriptaviridae</taxon>
        <taxon>Studiervirinae</taxon>
        <taxon>Teetrevirus</taxon>
        <taxon>Teetrevirus AP5</taxon>
    </lineage>
</organism>
<sequence>MYITKCLQIHADNFQPSIEDILEAEALGVEPKVIPDENTVAMLSDGAVLAIGGNQGDRVWFLTSKYVPLFTLKERLEFRKLIIEYRDMMLNQYESIWNFVWVGNKSHIRFLKTIGAVFHNEYTLDGQFQLFTISRRQREEL</sequence>
<dbReference type="GeneID" id="22112013"/>
<name>A0A088F645_9CAUD</name>
<evidence type="ECO:0000313" key="2">
    <source>
        <dbReference type="Proteomes" id="UP000029359"/>
    </source>
</evidence>
<dbReference type="KEGG" id="vg:22112013"/>
<dbReference type="EMBL" id="KM253764">
    <property type="protein sequence ID" value="AIM40378.1"/>
    <property type="molecule type" value="Genomic_DNA"/>
</dbReference>
<accession>A0A088F645</accession>
<dbReference type="Pfam" id="PF11090">
    <property type="entry name" value="Phage_T7_Gp13"/>
    <property type="match status" value="1"/>
</dbReference>
<dbReference type="InterPro" id="IPR020335">
    <property type="entry name" value="Phage_T7_Gp13"/>
</dbReference>
<proteinExistence type="predicted"/>
<dbReference type="RefSeq" id="YP_009102830.1">
    <property type="nucleotide sequence ID" value="NC_025451.1"/>
</dbReference>
<evidence type="ECO:0000313" key="1">
    <source>
        <dbReference type="EMBL" id="AIM40378.1"/>
    </source>
</evidence>
<protein>
    <submittedName>
        <fullName evidence="1">Internal virion protein A</fullName>
    </submittedName>
</protein>
<keyword evidence="2" id="KW-1185">Reference proteome</keyword>
<dbReference type="OrthoDB" id="12720at10239"/>
<reference evidence="1 2" key="1">
    <citation type="journal article" date="2014" name="Virol. J.">
        <title>Complete genome sequence of bacteriophage vB_YenP_AP5 which infects Yersinia enterocolitica of serotype O:3.</title>
        <authorList>
            <person name="Leon-Velarde C.G."/>
            <person name="Kropinski A.M."/>
            <person name="Chen S."/>
            <person name="Abbasifar A."/>
            <person name="Griffiths M.W."/>
            <person name="Odumeru J.A."/>
        </authorList>
    </citation>
    <scope>NUCLEOTIDE SEQUENCE [LARGE SCALE GENOMIC DNA]</scope>
</reference>